<evidence type="ECO:0000256" key="5">
    <source>
        <dbReference type="ARBA" id="ARBA00022989"/>
    </source>
</evidence>
<comment type="caution">
    <text evidence="13">The sequence shown here is derived from an EMBL/GenBank/DDBJ whole genome shotgun (WGS) entry which is preliminary data.</text>
</comment>
<keyword evidence="3 11" id="KW-0812">Transmembrane</keyword>
<dbReference type="CDD" id="cd03505">
    <property type="entry name" value="Delta9-FADS-like"/>
    <property type="match status" value="1"/>
</dbReference>
<feature type="domain" description="Fatty acid desaturase" evidence="12">
    <location>
        <begin position="131"/>
        <end position="340"/>
    </location>
</feature>
<gene>
    <name evidence="13" type="ORF">ABZ508_31765</name>
</gene>
<keyword evidence="9 11" id="KW-0472">Membrane</keyword>
<organism evidence="13 14">
    <name type="scientific">Streptomyces lavendulocolor</name>
    <dbReference type="NCBI Taxonomy" id="67316"/>
    <lineage>
        <taxon>Bacteria</taxon>
        <taxon>Bacillati</taxon>
        <taxon>Actinomycetota</taxon>
        <taxon>Actinomycetes</taxon>
        <taxon>Kitasatosporales</taxon>
        <taxon>Streptomycetaceae</taxon>
        <taxon>Streptomyces</taxon>
    </lineage>
</organism>
<evidence type="ECO:0000256" key="1">
    <source>
        <dbReference type="ARBA" id="ARBA00004141"/>
    </source>
</evidence>
<dbReference type="PANTHER" id="PTHR11351:SF3">
    <property type="entry name" value="BLL4393 PROTEIN"/>
    <property type="match status" value="1"/>
</dbReference>
<dbReference type="GO" id="GO:0016491">
    <property type="term" value="F:oxidoreductase activity"/>
    <property type="evidence" value="ECO:0007669"/>
    <property type="project" value="UniProtKB-KW"/>
</dbReference>
<keyword evidence="5 11" id="KW-1133">Transmembrane helix</keyword>
<evidence type="ECO:0000313" key="13">
    <source>
        <dbReference type="EMBL" id="MEU0711950.1"/>
    </source>
</evidence>
<evidence type="ECO:0000256" key="11">
    <source>
        <dbReference type="SAM" id="Phobius"/>
    </source>
</evidence>
<evidence type="ECO:0000256" key="8">
    <source>
        <dbReference type="ARBA" id="ARBA00023098"/>
    </source>
</evidence>
<dbReference type="InterPro" id="IPR015876">
    <property type="entry name" value="Acyl-CoA_DS"/>
</dbReference>
<name>A0ABV2WF62_9ACTN</name>
<feature type="compositionally biased region" description="Low complexity" evidence="10">
    <location>
        <begin position="7"/>
        <end position="56"/>
    </location>
</feature>
<comment type="similarity">
    <text evidence="2">Belongs to the fatty acid desaturase type 2 family.</text>
</comment>
<feature type="transmembrane region" description="Helical" evidence="11">
    <location>
        <begin position="122"/>
        <end position="143"/>
    </location>
</feature>
<dbReference type="Proteomes" id="UP001550378">
    <property type="component" value="Unassembled WGS sequence"/>
</dbReference>
<keyword evidence="7" id="KW-0408">Iron</keyword>
<feature type="transmembrane region" description="Helical" evidence="11">
    <location>
        <begin position="250"/>
        <end position="271"/>
    </location>
</feature>
<evidence type="ECO:0000256" key="6">
    <source>
        <dbReference type="ARBA" id="ARBA00023002"/>
    </source>
</evidence>
<evidence type="ECO:0000256" key="10">
    <source>
        <dbReference type="SAM" id="MobiDB-lite"/>
    </source>
</evidence>
<accession>A0ABV2WF62</accession>
<keyword evidence="4" id="KW-0276">Fatty acid metabolism</keyword>
<evidence type="ECO:0000256" key="9">
    <source>
        <dbReference type="ARBA" id="ARBA00023136"/>
    </source>
</evidence>
<dbReference type="InterPro" id="IPR005804">
    <property type="entry name" value="FA_desaturase_dom"/>
</dbReference>
<keyword evidence="14" id="KW-1185">Reference proteome</keyword>
<feature type="region of interest" description="Disordered" evidence="10">
    <location>
        <begin position="1"/>
        <end position="87"/>
    </location>
</feature>
<dbReference type="EC" id="1.14.19.-" evidence="13"/>
<feature type="transmembrane region" description="Helical" evidence="11">
    <location>
        <begin position="97"/>
        <end position="116"/>
    </location>
</feature>
<keyword evidence="6 13" id="KW-0560">Oxidoreductase</keyword>
<dbReference type="PANTHER" id="PTHR11351">
    <property type="entry name" value="ACYL-COA DESATURASE"/>
    <property type="match status" value="1"/>
</dbReference>
<comment type="subcellular location">
    <subcellularLocation>
        <location evidence="1">Membrane</location>
        <topology evidence="1">Multi-pass membrane protein</topology>
    </subcellularLocation>
</comment>
<reference evidence="13 14" key="1">
    <citation type="submission" date="2024-06" db="EMBL/GenBank/DDBJ databases">
        <title>The Natural Products Discovery Center: Release of the First 8490 Sequenced Strains for Exploring Actinobacteria Biosynthetic Diversity.</title>
        <authorList>
            <person name="Kalkreuter E."/>
            <person name="Kautsar S.A."/>
            <person name="Yang D."/>
            <person name="Bader C.D."/>
            <person name="Teijaro C.N."/>
            <person name="Fluegel L."/>
            <person name="Davis C.M."/>
            <person name="Simpson J.R."/>
            <person name="Lauterbach L."/>
            <person name="Steele A.D."/>
            <person name="Gui C."/>
            <person name="Meng S."/>
            <person name="Li G."/>
            <person name="Viehrig K."/>
            <person name="Ye F."/>
            <person name="Su P."/>
            <person name="Kiefer A.F."/>
            <person name="Nichols A."/>
            <person name="Cepeda A.J."/>
            <person name="Yan W."/>
            <person name="Fan B."/>
            <person name="Jiang Y."/>
            <person name="Adhikari A."/>
            <person name="Zheng C.-J."/>
            <person name="Schuster L."/>
            <person name="Cowan T.M."/>
            <person name="Smanski M.J."/>
            <person name="Chevrette M.G."/>
            <person name="De Carvalho L.P.S."/>
            <person name="Shen B."/>
        </authorList>
    </citation>
    <scope>NUCLEOTIDE SEQUENCE [LARGE SCALE GENOMIC DNA]</scope>
    <source>
        <strain evidence="13 14">NPDC006337</strain>
    </source>
</reference>
<sequence>MLRRGEPPATADTTADATGDATAHATAGGDPATGTATADATDGGDTATGDATAHATAGGGTATGSASAETTAGGGTATGGPPRAAPPGTVPVSGAEYTGYLIGIVVLPFVVLAAALPFAREWGASGLDLALGAVMYAISIAGISTGYHRHFTHQSFKAKRPLRIALALAGGMAVEGPVSLWVAEHRRHHQFSDREGDPHSPWAFGTGRRALLRGLWHAQIGWFARRRRADLAHYAPDILGDPDIARLDRWYWLTVSVSFALPPLVGGLWTMSWHGAATAFFWGSLVRYAVVHHVTWSVNSIAHAFGPQHYRSRDQSRDVRWVALLTFGEGWHNLHHADPTSARHGALRGQADPTAALIRLFERAGWAHDVRWPDRDRLATRMLTPVNPTME</sequence>
<evidence type="ECO:0000259" key="12">
    <source>
        <dbReference type="Pfam" id="PF00487"/>
    </source>
</evidence>
<keyword evidence="8" id="KW-0443">Lipid metabolism</keyword>
<dbReference type="RefSeq" id="WP_359658158.1">
    <property type="nucleotide sequence ID" value="NZ_JBEXZP010000286.1"/>
</dbReference>
<dbReference type="PRINTS" id="PR00075">
    <property type="entry name" value="FACDDSATRASE"/>
</dbReference>
<evidence type="ECO:0000256" key="2">
    <source>
        <dbReference type="ARBA" id="ARBA00008749"/>
    </source>
</evidence>
<dbReference type="EMBL" id="JBEXZR010000045">
    <property type="protein sequence ID" value="MEU0711950.1"/>
    <property type="molecule type" value="Genomic_DNA"/>
</dbReference>
<dbReference type="Pfam" id="PF00487">
    <property type="entry name" value="FA_desaturase"/>
    <property type="match status" value="1"/>
</dbReference>
<protein>
    <submittedName>
        <fullName evidence="13">Acyl-CoA desaturase</fullName>
        <ecNumber evidence="13">1.14.19.-</ecNumber>
    </submittedName>
</protein>
<evidence type="ECO:0000256" key="4">
    <source>
        <dbReference type="ARBA" id="ARBA00022832"/>
    </source>
</evidence>
<evidence type="ECO:0000256" key="3">
    <source>
        <dbReference type="ARBA" id="ARBA00022692"/>
    </source>
</evidence>
<proteinExistence type="inferred from homology"/>
<evidence type="ECO:0000256" key="7">
    <source>
        <dbReference type="ARBA" id="ARBA00023004"/>
    </source>
</evidence>
<evidence type="ECO:0000313" key="14">
    <source>
        <dbReference type="Proteomes" id="UP001550378"/>
    </source>
</evidence>